<evidence type="ECO:0000256" key="1">
    <source>
        <dbReference type="SAM" id="Phobius"/>
    </source>
</evidence>
<gene>
    <name evidence="2" type="ORF">SAMN05878443_2088</name>
</gene>
<keyword evidence="1" id="KW-0812">Transmembrane</keyword>
<protein>
    <recommendedName>
        <fullName evidence="4">Energy-coupling factor transport system substrate-specific component</fullName>
    </recommendedName>
</protein>
<feature type="transmembrane region" description="Helical" evidence="1">
    <location>
        <begin position="74"/>
        <end position="96"/>
    </location>
</feature>
<name>A0A1N6HUL2_9LACT</name>
<keyword evidence="3" id="KW-1185">Reference proteome</keyword>
<evidence type="ECO:0000313" key="3">
    <source>
        <dbReference type="Proteomes" id="UP000184758"/>
    </source>
</evidence>
<sequence>MLGNKLNGKLSIQRITLLAFMTALCQVSRQLLQFLPNIQPVTVILIILTLTLGIMDGLIVAVLSIILSNITLGMGVWTIAQIVSFCGIVLVTGLLIKPFFKKIPFGFMLLYAGFTGYLYGFLISLVQAPFFGIQNFLVYYASGIPFDTLHAAGNIGFYLILAPILFPLLRKFIGRYYDK</sequence>
<dbReference type="Gene3D" id="1.10.1760.20">
    <property type="match status" value="1"/>
</dbReference>
<feature type="transmembrane region" description="Helical" evidence="1">
    <location>
        <begin position="151"/>
        <end position="169"/>
    </location>
</feature>
<accession>A0A1N6HUL2</accession>
<keyword evidence="1" id="KW-0472">Membrane</keyword>
<feature type="transmembrane region" description="Helical" evidence="1">
    <location>
        <begin position="108"/>
        <end position="131"/>
    </location>
</feature>
<organism evidence="2 3">
    <name type="scientific">Carnobacterium alterfunditum</name>
    <dbReference type="NCBI Taxonomy" id="28230"/>
    <lineage>
        <taxon>Bacteria</taxon>
        <taxon>Bacillati</taxon>
        <taxon>Bacillota</taxon>
        <taxon>Bacilli</taxon>
        <taxon>Lactobacillales</taxon>
        <taxon>Carnobacteriaceae</taxon>
        <taxon>Carnobacterium</taxon>
    </lineage>
</organism>
<proteinExistence type="predicted"/>
<dbReference type="RefSeq" id="WP_034545865.1">
    <property type="nucleotide sequence ID" value="NZ_FSRN01000001.1"/>
</dbReference>
<evidence type="ECO:0008006" key="4">
    <source>
        <dbReference type="Google" id="ProtNLM"/>
    </source>
</evidence>
<dbReference type="Proteomes" id="UP000184758">
    <property type="component" value="Unassembled WGS sequence"/>
</dbReference>
<feature type="transmembrane region" description="Helical" evidence="1">
    <location>
        <begin position="12"/>
        <end position="32"/>
    </location>
</feature>
<reference evidence="3" key="1">
    <citation type="submission" date="2016-11" db="EMBL/GenBank/DDBJ databases">
        <authorList>
            <person name="Varghese N."/>
            <person name="Submissions S."/>
        </authorList>
    </citation>
    <scope>NUCLEOTIDE SEQUENCE [LARGE SCALE GENOMIC DNA]</scope>
    <source>
        <strain evidence="3">313</strain>
    </source>
</reference>
<dbReference type="AlphaFoldDB" id="A0A1N6HUL2"/>
<dbReference type="OrthoDB" id="5198189at2"/>
<evidence type="ECO:0000313" key="2">
    <source>
        <dbReference type="EMBL" id="SIO23426.1"/>
    </source>
</evidence>
<dbReference type="EMBL" id="FSRN01000001">
    <property type="protein sequence ID" value="SIO23426.1"/>
    <property type="molecule type" value="Genomic_DNA"/>
</dbReference>
<dbReference type="eggNOG" id="COG4720">
    <property type="taxonomic scope" value="Bacteria"/>
</dbReference>
<keyword evidence="1" id="KW-1133">Transmembrane helix</keyword>
<dbReference type="STRING" id="28230.SAMN05878443_2088"/>
<feature type="transmembrane region" description="Helical" evidence="1">
    <location>
        <begin position="44"/>
        <end position="68"/>
    </location>
</feature>